<sequence length="180" mass="20556">MNWEPESPPLCGDFFWVHRIIPWEPWLRVRCHLPSHCRDAPAGTRRALPLWTPLCLRRGEGPLAPTPSRSALARLASLLDWHSGHPWPSASLPVAPAQRRESASGGRLRRDGWVFIPIQKQHQSLKTSKGHQEVFLQKSFLSFLPANPRRTVFCLKFEEAPSAAHPAWRRQAIWVPPHRG</sequence>
<gene>
    <name evidence="1" type="ordered locus">Fbal_3134</name>
</gene>
<dbReference type="EMBL" id="CP002209">
    <property type="protein sequence ID" value="ADN77333.1"/>
    <property type="molecule type" value="Genomic_DNA"/>
</dbReference>
<dbReference type="HOGENOM" id="CLU_1494092_0_0_6"/>
<dbReference type="KEGG" id="fbl:Fbal_3134"/>
<keyword evidence="2" id="KW-1185">Reference proteome</keyword>
<organism evidence="1 2">
    <name type="scientific">Ferrimonas balearica (strain DSM 9799 / CCM 4581 / KCTC 23876 / PAT)</name>
    <dbReference type="NCBI Taxonomy" id="550540"/>
    <lineage>
        <taxon>Bacteria</taxon>
        <taxon>Pseudomonadati</taxon>
        <taxon>Pseudomonadota</taxon>
        <taxon>Gammaproteobacteria</taxon>
        <taxon>Alteromonadales</taxon>
        <taxon>Ferrimonadaceae</taxon>
        <taxon>Ferrimonas</taxon>
    </lineage>
</organism>
<accession>E1SV33</accession>
<proteinExistence type="predicted"/>
<protein>
    <submittedName>
        <fullName evidence="1">Uncharacterized protein</fullName>
    </submittedName>
</protein>
<evidence type="ECO:0000313" key="2">
    <source>
        <dbReference type="Proteomes" id="UP000006683"/>
    </source>
</evidence>
<reference evidence="1 2" key="1">
    <citation type="journal article" date="2010" name="Stand. Genomic Sci.">
        <title>Complete genome sequence of Ferrimonas balearica type strain (PAT).</title>
        <authorList>
            <person name="Nolan M."/>
            <person name="Sikorski J."/>
            <person name="Davenport K."/>
            <person name="Lucas S."/>
            <person name="Glavina Del Rio T."/>
            <person name="Tice H."/>
            <person name="Cheng J."/>
            <person name="Goodwin L."/>
            <person name="Pitluck S."/>
            <person name="Liolios K."/>
            <person name="Ivanova N."/>
            <person name="Mavromatis K."/>
            <person name="Ovchinnikova G."/>
            <person name="Pati A."/>
            <person name="Chen A."/>
            <person name="Palaniappan K."/>
            <person name="Land M."/>
            <person name="Hauser L."/>
            <person name="Chang Y."/>
            <person name="Jeffries C."/>
            <person name="Tapia R."/>
            <person name="Brettin T."/>
            <person name="Detter J."/>
            <person name="Han C."/>
            <person name="Yasawong M."/>
            <person name="Rohde M."/>
            <person name="Tindall B."/>
            <person name="Goker M."/>
            <person name="Woyke T."/>
            <person name="Bristow J."/>
            <person name="Eisen J."/>
            <person name="Markowitz V."/>
            <person name="Hugenholtz P."/>
            <person name="Kyrpides N."/>
            <person name="Klenk H."/>
            <person name="Lapidus A."/>
        </authorList>
    </citation>
    <scope>NUCLEOTIDE SEQUENCE [LARGE SCALE GENOMIC DNA]</scope>
    <source>
        <strain evidence="2">DSM 9799 / CCM 4581 / KCTC 23876 / PAT</strain>
    </source>
</reference>
<dbReference type="AlphaFoldDB" id="E1SV33"/>
<name>E1SV33_FERBD</name>
<dbReference type="Proteomes" id="UP000006683">
    <property type="component" value="Chromosome"/>
</dbReference>
<evidence type="ECO:0000313" key="1">
    <source>
        <dbReference type="EMBL" id="ADN77333.1"/>
    </source>
</evidence>